<protein>
    <submittedName>
        <fullName evidence="1">Uncharacterized protein</fullName>
    </submittedName>
</protein>
<dbReference type="STRING" id="709323.GCA_001047135_01556"/>
<dbReference type="Proteomes" id="UP000064514">
    <property type="component" value="Unassembled WGS sequence"/>
</dbReference>
<organism evidence="1">
    <name type="scientific">Fructobacillus tropaeoli</name>
    <dbReference type="NCBI Taxonomy" id="709323"/>
    <lineage>
        <taxon>Bacteria</taxon>
        <taxon>Bacillati</taxon>
        <taxon>Bacillota</taxon>
        <taxon>Bacilli</taxon>
        <taxon>Lactobacillales</taxon>
        <taxon>Lactobacillaceae</taxon>
        <taxon>Fructobacillus</taxon>
    </lineage>
</organism>
<evidence type="ECO:0000313" key="1">
    <source>
        <dbReference type="EMBL" id="GAP04991.1"/>
    </source>
</evidence>
<accession>A0A3F3H1W4</accession>
<dbReference type="AlphaFoldDB" id="A0A3F3H1W4"/>
<name>A0A3F3H1W4_9LACO</name>
<proteinExistence type="predicted"/>
<reference evidence="1" key="1">
    <citation type="journal article" date="2015" name="BMC Genomics">
        <title>Comparative genomics of Fructobacillus spp. and Leuconostoc spp. reveals niche-specific evolution of Fructobacillus spp.</title>
        <authorList>
            <person name="Endo A."/>
            <person name="Tanizawa Y."/>
            <person name="Tanaka N."/>
            <person name="Maeno S."/>
            <person name="Kumar H."/>
            <person name="Shiwa Y."/>
            <person name="Okada S."/>
            <person name="Yoshikawa H."/>
            <person name="Dicks L."/>
            <person name="Nakagawa J."/>
            <person name="Arita M."/>
        </authorList>
    </citation>
    <scope>NUCLEOTIDE SEQUENCE [LARGE SCALE GENOMIC DNA]</scope>
    <source>
        <strain evidence="1">F214-1</strain>
    </source>
</reference>
<gene>
    <name evidence="1" type="ORF">FTRO_0160040</name>
</gene>
<sequence length="387" mass="43760">MQDKMYYGSVEGLFQEPSWPAQGFPLFNQAEPAIKRAGQDGFLYEVSTEPLLFLNALRQDRLSFSKAERETLMAFAPATEQKQLNESTNDLDLVRQIMAQVPMGQRQNVAQYLTKINYGYALDQGQVLLFDGQYLDILREQSVRDFQQTAIEPSRVEWKQMKQEIVSESALQVGYLAEVKAKMLALDSDIFQKVFANNSDAMGQLLQHASEESPENIGTFDNLLVTEMVRQLNYQDFKEVAPYFFNYQQVLNQHGETEFVAEEFETVPALQEALAAGALQSVNGFDARALQESYQNLFQSYFEPATVASIQNGLDWVKLLKDDQQAFEQNKAADATFSLADYQAFIQEADPYGLISFYGHEEIQALVAGDEEQVEQSQAAETKGPKL</sequence>
<dbReference type="RefSeq" id="WP_059394315.1">
    <property type="nucleotide sequence ID" value="NZ_DF968093.1"/>
</dbReference>
<dbReference type="EMBL" id="DF968093">
    <property type="protein sequence ID" value="GAP04991.1"/>
    <property type="molecule type" value="Genomic_DNA"/>
</dbReference>